<dbReference type="InterPro" id="IPR010237">
    <property type="entry name" value="Pyr-5-nucltdase"/>
</dbReference>
<dbReference type="RefSeq" id="WP_150943841.1">
    <property type="nucleotide sequence ID" value="NZ_VCMV01000013.1"/>
</dbReference>
<dbReference type="NCBIfam" id="TIGR01509">
    <property type="entry name" value="HAD-SF-IA-v3"/>
    <property type="match status" value="1"/>
</dbReference>
<dbReference type="SFLD" id="SFLDG01132">
    <property type="entry name" value="C1.5.3:_5'-Nucleotidase_Like"/>
    <property type="match status" value="1"/>
</dbReference>
<dbReference type="Gene3D" id="3.40.50.1000">
    <property type="entry name" value="HAD superfamily/HAD-like"/>
    <property type="match status" value="1"/>
</dbReference>
<protein>
    <submittedName>
        <fullName evidence="1">Pyrimidine 5'-nucleotidase</fullName>
    </submittedName>
</protein>
<accession>A0A5N3PD22</accession>
<name>A0A5N3PD22_9HYPH</name>
<dbReference type="OrthoDB" id="9803141at2"/>
<dbReference type="AlphaFoldDB" id="A0A5N3PD22"/>
<evidence type="ECO:0000313" key="1">
    <source>
        <dbReference type="EMBL" id="KAB0267610.1"/>
    </source>
</evidence>
<keyword evidence="2" id="KW-1185">Reference proteome</keyword>
<dbReference type="NCBIfam" id="TIGR01993">
    <property type="entry name" value="Pyr-5-nucltdase"/>
    <property type="match status" value="1"/>
</dbReference>
<dbReference type="PANTHER" id="PTHR12725">
    <property type="entry name" value="HALOACID DEHALOGENASE-LIKE HYDROLASE"/>
    <property type="match status" value="1"/>
</dbReference>
<comment type="caution">
    <text evidence="1">The sequence shown here is derived from an EMBL/GenBank/DDBJ whole genome shotgun (WGS) entry which is preliminary data.</text>
</comment>
<dbReference type="Pfam" id="PF00702">
    <property type="entry name" value="Hydrolase"/>
    <property type="match status" value="1"/>
</dbReference>
<dbReference type="SFLD" id="SFLDG01129">
    <property type="entry name" value="C1.5:_HAD__Beta-PGM__Phosphata"/>
    <property type="match status" value="1"/>
</dbReference>
<reference evidence="1 2" key="1">
    <citation type="journal article" date="2019" name="Microorganisms">
        <title>Genome Insights into the Novel Species Microvirga brassicacearum, a Rapeseed Endophyte with Biotechnological Potential.</title>
        <authorList>
            <person name="Jimenez-Gomez A."/>
            <person name="Saati-Santamaria Z."/>
            <person name="Igual J.M."/>
            <person name="Rivas R."/>
            <person name="Mateos P.F."/>
            <person name="Garcia-Fraile P."/>
        </authorList>
    </citation>
    <scope>NUCLEOTIDE SEQUENCE [LARGE SCALE GENOMIC DNA]</scope>
    <source>
        <strain evidence="1 2">CDVBN77</strain>
    </source>
</reference>
<dbReference type="Gene3D" id="1.10.150.450">
    <property type="match status" value="1"/>
</dbReference>
<dbReference type="SFLD" id="SFLDS00003">
    <property type="entry name" value="Haloacid_Dehalogenase"/>
    <property type="match status" value="1"/>
</dbReference>
<organism evidence="1 2">
    <name type="scientific">Microvirga brassicacearum</name>
    <dbReference type="NCBI Taxonomy" id="2580413"/>
    <lineage>
        <taxon>Bacteria</taxon>
        <taxon>Pseudomonadati</taxon>
        <taxon>Pseudomonadota</taxon>
        <taxon>Alphaproteobacteria</taxon>
        <taxon>Hyphomicrobiales</taxon>
        <taxon>Methylobacteriaceae</taxon>
        <taxon>Microvirga</taxon>
    </lineage>
</organism>
<dbReference type="InterPro" id="IPR006439">
    <property type="entry name" value="HAD-SF_hydro_IA"/>
</dbReference>
<dbReference type="Proteomes" id="UP000325684">
    <property type="component" value="Unassembled WGS sequence"/>
</dbReference>
<proteinExistence type="predicted"/>
<dbReference type="InterPro" id="IPR036412">
    <property type="entry name" value="HAD-like_sf"/>
</dbReference>
<gene>
    <name evidence="1" type="ORF">FEZ63_10010</name>
</gene>
<dbReference type="PANTHER" id="PTHR12725:SF117">
    <property type="entry name" value="HALOACID DEHALOGENASE-LIKE HYDROLASE"/>
    <property type="match status" value="1"/>
</dbReference>
<dbReference type="EMBL" id="VCMV01000013">
    <property type="protein sequence ID" value="KAB0267610.1"/>
    <property type="molecule type" value="Genomic_DNA"/>
</dbReference>
<sequence length="241" mass="27548">MRALPVDGHTLTASDSRPFSHVDTWIFDLDNTLYPHTSLIWPQVDERITLYIANLYGIDGLSARALQKYFYHKYGTTLRALIDEHDIDPYDFLDFAHDIDHAGIELNASLGEAIEKLPGRKLILTNGSRKHAENVARKLGILDRFEDIFDIAAANFVPKPDRRAYETFLEKHAVEPARSAMFEDIAKNLVVPYELGMTTTLIVPQTVDPFREEFEQEAVRTPHIDYVTDDLADFLRECVAR</sequence>
<evidence type="ECO:0000313" key="2">
    <source>
        <dbReference type="Proteomes" id="UP000325684"/>
    </source>
</evidence>
<dbReference type="InterPro" id="IPR023214">
    <property type="entry name" value="HAD_sf"/>
</dbReference>
<dbReference type="SUPFAM" id="SSF56784">
    <property type="entry name" value="HAD-like"/>
    <property type="match status" value="1"/>
</dbReference>